<evidence type="ECO:0000256" key="4">
    <source>
        <dbReference type="ARBA" id="ARBA00022741"/>
    </source>
</evidence>
<accession>A0ABN7SG29</accession>
<keyword evidence="4 9" id="KW-0547">Nucleotide-binding</keyword>
<feature type="compositionally biased region" description="Polar residues" evidence="10">
    <location>
        <begin position="848"/>
        <end position="879"/>
    </location>
</feature>
<evidence type="ECO:0000256" key="2">
    <source>
        <dbReference type="ARBA" id="ARBA00022490"/>
    </source>
</evidence>
<dbReference type="SUPFAM" id="SSF49879">
    <property type="entry name" value="SMAD/FHA domain"/>
    <property type="match status" value="1"/>
</dbReference>
<feature type="compositionally biased region" description="Basic and acidic residues" evidence="10">
    <location>
        <begin position="885"/>
        <end position="898"/>
    </location>
</feature>
<dbReference type="InterPro" id="IPR027417">
    <property type="entry name" value="P-loop_NTPase"/>
</dbReference>
<dbReference type="Gene3D" id="2.60.200.20">
    <property type="match status" value="1"/>
</dbReference>
<dbReference type="InterPro" id="IPR001752">
    <property type="entry name" value="Kinesin_motor_dom"/>
</dbReference>
<evidence type="ECO:0000256" key="6">
    <source>
        <dbReference type="ARBA" id="ARBA00023054"/>
    </source>
</evidence>
<proteinExistence type="inferred from homology"/>
<dbReference type="SUPFAM" id="SSF52540">
    <property type="entry name" value="P-loop containing nucleoside triphosphate hydrolases"/>
    <property type="match status" value="1"/>
</dbReference>
<dbReference type="InterPro" id="IPR008984">
    <property type="entry name" value="SMAD_FHA_dom_sf"/>
</dbReference>
<keyword evidence="6" id="KW-0175">Coiled coil</keyword>
<comment type="similarity">
    <text evidence="9">Belongs to the TRAFAC class myosin-kinesin ATPase superfamily. Kinesin family.</text>
</comment>
<dbReference type="InterPro" id="IPR036961">
    <property type="entry name" value="Kinesin_motor_dom_sf"/>
</dbReference>
<name>A0ABN7SG29_OIKDI</name>
<evidence type="ECO:0000256" key="10">
    <source>
        <dbReference type="SAM" id="MobiDB-lite"/>
    </source>
</evidence>
<feature type="compositionally biased region" description="Basic and acidic residues" evidence="10">
    <location>
        <begin position="1108"/>
        <end position="1132"/>
    </location>
</feature>
<keyword evidence="8" id="KW-0206">Cytoskeleton</keyword>
<dbReference type="InterPro" id="IPR032405">
    <property type="entry name" value="Kinesin_assoc"/>
</dbReference>
<feature type="compositionally biased region" description="Polar residues" evidence="10">
    <location>
        <begin position="1025"/>
        <end position="1036"/>
    </location>
</feature>
<dbReference type="Pfam" id="PF00498">
    <property type="entry name" value="FHA"/>
    <property type="match status" value="1"/>
</dbReference>
<feature type="compositionally biased region" description="Basic and acidic residues" evidence="10">
    <location>
        <begin position="1073"/>
        <end position="1082"/>
    </location>
</feature>
<evidence type="ECO:0000256" key="8">
    <source>
        <dbReference type="ARBA" id="ARBA00023212"/>
    </source>
</evidence>
<evidence type="ECO:0000256" key="9">
    <source>
        <dbReference type="PROSITE-ProRule" id="PRU00283"/>
    </source>
</evidence>
<dbReference type="Pfam" id="PF16183">
    <property type="entry name" value="Kinesin_assoc"/>
    <property type="match status" value="1"/>
</dbReference>
<feature type="compositionally biased region" description="Basic and acidic residues" evidence="10">
    <location>
        <begin position="824"/>
        <end position="836"/>
    </location>
</feature>
<dbReference type="PROSITE" id="PS00411">
    <property type="entry name" value="KINESIN_MOTOR_1"/>
    <property type="match status" value="1"/>
</dbReference>
<feature type="compositionally biased region" description="Polar residues" evidence="10">
    <location>
        <begin position="1048"/>
        <end position="1058"/>
    </location>
</feature>
<feature type="compositionally biased region" description="Basic and acidic residues" evidence="10">
    <location>
        <begin position="1089"/>
        <end position="1100"/>
    </location>
</feature>
<evidence type="ECO:0000256" key="5">
    <source>
        <dbReference type="ARBA" id="ARBA00022840"/>
    </source>
</evidence>
<feature type="binding site" evidence="9">
    <location>
        <begin position="92"/>
        <end position="99"/>
    </location>
    <ligand>
        <name>ATP</name>
        <dbReference type="ChEBI" id="CHEBI:30616"/>
    </ligand>
</feature>
<evidence type="ECO:0000313" key="12">
    <source>
        <dbReference type="EMBL" id="CAG5097622.1"/>
    </source>
</evidence>
<feature type="compositionally biased region" description="Polar residues" evidence="10">
    <location>
        <begin position="927"/>
        <end position="936"/>
    </location>
</feature>
<dbReference type="Proteomes" id="UP001158576">
    <property type="component" value="Chromosome XSR"/>
</dbReference>
<evidence type="ECO:0000313" key="13">
    <source>
        <dbReference type="Proteomes" id="UP001158576"/>
    </source>
</evidence>
<gene>
    <name evidence="12" type="ORF">OKIOD_LOCUS6715</name>
</gene>
<dbReference type="PANTHER" id="PTHR47117">
    <property type="entry name" value="STAR-RELATED LIPID TRANSFER PROTEIN 9"/>
    <property type="match status" value="1"/>
</dbReference>
<evidence type="ECO:0000256" key="3">
    <source>
        <dbReference type="ARBA" id="ARBA00022701"/>
    </source>
</evidence>
<feature type="compositionally biased region" description="Low complexity" evidence="10">
    <location>
        <begin position="1012"/>
        <end position="1021"/>
    </location>
</feature>
<dbReference type="EMBL" id="OU015569">
    <property type="protein sequence ID" value="CAG5097622.1"/>
    <property type="molecule type" value="Genomic_DNA"/>
</dbReference>
<keyword evidence="2" id="KW-0963">Cytoplasm</keyword>
<dbReference type="Gene3D" id="3.40.850.10">
    <property type="entry name" value="Kinesin motor domain"/>
    <property type="match status" value="1"/>
</dbReference>
<feature type="compositionally biased region" description="Basic and acidic residues" evidence="10">
    <location>
        <begin position="1147"/>
        <end position="1162"/>
    </location>
</feature>
<keyword evidence="13" id="KW-1185">Reference proteome</keyword>
<dbReference type="Pfam" id="PF00225">
    <property type="entry name" value="Kinesin"/>
    <property type="match status" value="1"/>
</dbReference>
<reference evidence="12 13" key="1">
    <citation type="submission" date="2021-04" db="EMBL/GenBank/DDBJ databases">
        <authorList>
            <person name="Bliznina A."/>
        </authorList>
    </citation>
    <scope>NUCLEOTIDE SEQUENCE [LARGE SCALE GENOMIC DNA]</scope>
</reference>
<dbReference type="InterPro" id="IPR000253">
    <property type="entry name" value="FHA_dom"/>
</dbReference>
<feature type="compositionally biased region" description="Polar residues" evidence="10">
    <location>
        <begin position="983"/>
        <end position="994"/>
    </location>
</feature>
<feature type="region of interest" description="Disordered" evidence="10">
    <location>
        <begin position="824"/>
        <end position="1176"/>
    </location>
</feature>
<keyword evidence="5 9" id="KW-0067">ATP-binding</keyword>
<sequence length="1176" mass="132628">MGTSSAVKVSIRVRPFNKRELSIGAKCALAVEGVKCTATNDKEAKTFSFDECFWSFDKSQEFSSQENVYESIGTELLKHALDGYNCCLMAYGQTGAGKSFSMMGSRKQPGLIPQIASSLYDFAAKNENEGIQTEIEVSYMEIYCEKVRDLLGKKSDKPLRVREHPALGPYVEGLKKLAATSSEEALQIMLSGNAARTVAATNMNQSSSRSHAVFQIFIKQKKSEDGVNVFEKKSKVALIDLAGSERSSSAGTVGTRLKEGGAINKSLTTLGKVIHALSEKKKHVPYRESVLTWLLKDSLGGNSRTWVLAAVSPADDSVEETLSTLRWADRARKVQCHAVINEDPTTKLINALRSEITQLKALMESEKKDDIVENSAEVQDMLQENQRLVGELEKDWNEKVDLSKKIIEEKVVEMENLGVCKSAGLSVPKQPHLVNLCPDPLLSECLLYLLSATTKVGSSTEADITLEGDDVLKEHASFTGNLLKPVGEADLFVNGRRVAESGVELKHGDRIIFGKTHVFRFASGTALKDTIGGSDIVSDTASVAASEIHFDWDQAQKELLDEAGIDMEQEMERQLLTYAEEAYRREKQKAENGQTDPAETSWRLIKALRDRLQAKQVQKIMKTAGVVGQTANLGLLDAGEIKSQAPEASWVTMADVKLQAVKELCYEVALGDFDMGQEELEKLAKTITINVTKRWGKDDPAFEDSWRSVLRDAADTIGLDVQISEPDKEEKENKKAEMDKLVAKLDEVSRREQIKDMELAQLRAKVVAQETGLYVSHKFVRSKEFDKPSPGVIVPGHLEGDERIAWLMENDLAFKRGRLRWEKQQKVHQDNLEKREKNKQKRRESNAEKSSSNNGRHISKNDGTTSTDGESLSESTRSSGVKFATEVKFDTGKEENRSQRQKSRRSSSKKRDQRRAQSAHRDREVSHNTNYLDQDFSSPRENSGRSRNNRREQSQKRQGRAKSQGPDQRILRQKSISKDESNKLQSFRQRNSYHPNNNNNPPQSQKFERQVSDNNRSSNFRSDTHGLSEQQKTPNLQRRHSQKKDNHFNNSTAQNGKNMSKEHKHVPSQQWGEDLRLPRGKDFGASLLSDDRRFQDNHDHRGNKKKKSQNDRRKDRQERQEPKESNYDREVTFKNNKKPQDGVSANGDHRKPSDNRSRRPAREIVMYQPPHRRSDA</sequence>
<evidence type="ECO:0000259" key="11">
    <source>
        <dbReference type="PROSITE" id="PS50067"/>
    </source>
</evidence>
<evidence type="ECO:0000256" key="1">
    <source>
        <dbReference type="ARBA" id="ARBA00004245"/>
    </source>
</evidence>
<feature type="domain" description="Kinesin motor" evidence="11">
    <location>
        <begin position="6"/>
        <end position="334"/>
    </location>
</feature>
<comment type="subcellular location">
    <subcellularLocation>
        <location evidence="1">Cytoplasm</location>
        <location evidence="1">Cytoskeleton</location>
    </subcellularLocation>
</comment>
<keyword evidence="7 9" id="KW-0505">Motor protein</keyword>
<organism evidence="12 13">
    <name type="scientific">Oikopleura dioica</name>
    <name type="common">Tunicate</name>
    <dbReference type="NCBI Taxonomy" id="34765"/>
    <lineage>
        <taxon>Eukaryota</taxon>
        <taxon>Metazoa</taxon>
        <taxon>Chordata</taxon>
        <taxon>Tunicata</taxon>
        <taxon>Appendicularia</taxon>
        <taxon>Copelata</taxon>
        <taxon>Oikopleuridae</taxon>
        <taxon>Oikopleura</taxon>
    </lineage>
</organism>
<dbReference type="InterPro" id="IPR019821">
    <property type="entry name" value="Kinesin_motor_CS"/>
</dbReference>
<feature type="compositionally biased region" description="Basic residues" evidence="10">
    <location>
        <begin position="899"/>
        <end position="913"/>
    </location>
</feature>
<evidence type="ECO:0000256" key="7">
    <source>
        <dbReference type="ARBA" id="ARBA00023175"/>
    </source>
</evidence>
<dbReference type="PRINTS" id="PR00380">
    <property type="entry name" value="KINESINHEAVY"/>
</dbReference>
<keyword evidence="3" id="KW-0493">Microtubule</keyword>
<protein>
    <submittedName>
        <fullName evidence="12">Oidioi.mRNA.OKI2018_I69.XSR.g15157.t1.cds</fullName>
    </submittedName>
</protein>
<dbReference type="SMART" id="SM00129">
    <property type="entry name" value="KISc"/>
    <property type="match status" value="1"/>
</dbReference>
<dbReference type="PROSITE" id="PS50067">
    <property type="entry name" value="KINESIN_MOTOR_2"/>
    <property type="match status" value="1"/>
</dbReference>